<proteinExistence type="predicted"/>
<accession>X0VJ73</accession>
<dbReference type="AlphaFoldDB" id="X0VJ73"/>
<sequence>MTAPNAFQLPESRSDLCTGECQMFGPETPQSPHPVGAGDCRSTCRLIRGEPKMTPARQRLFKLQLAAIALTGELPEFPEELPDE</sequence>
<organism evidence="1">
    <name type="scientific">marine sediment metagenome</name>
    <dbReference type="NCBI Taxonomy" id="412755"/>
    <lineage>
        <taxon>unclassified sequences</taxon>
        <taxon>metagenomes</taxon>
        <taxon>ecological metagenomes</taxon>
    </lineage>
</organism>
<comment type="caution">
    <text evidence="1">The sequence shown here is derived from an EMBL/GenBank/DDBJ whole genome shotgun (WGS) entry which is preliminary data.</text>
</comment>
<protein>
    <submittedName>
        <fullName evidence="1">Uncharacterized protein</fullName>
    </submittedName>
</protein>
<dbReference type="EMBL" id="BARS01030136">
    <property type="protein sequence ID" value="GAG18305.1"/>
    <property type="molecule type" value="Genomic_DNA"/>
</dbReference>
<evidence type="ECO:0000313" key="1">
    <source>
        <dbReference type="EMBL" id="GAG18305.1"/>
    </source>
</evidence>
<name>X0VJ73_9ZZZZ</name>
<gene>
    <name evidence="1" type="ORF">S01H1_47024</name>
</gene>
<reference evidence="1" key="1">
    <citation type="journal article" date="2014" name="Front. Microbiol.">
        <title>High frequency of phylogenetically diverse reductive dehalogenase-homologous genes in deep subseafloor sedimentary metagenomes.</title>
        <authorList>
            <person name="Kawai M."/>
            <person name="Futagami T."/>
            <person name="Toyoda A."/>
            <person name="Takaki Y."/>
            <person name="Nishi S."/>
            <person name="Hori S."/>
            <person name="Arai W."/>
            <person name="Tsubouchi T."/>
            <person name="Morono Y."/>
            <person name="Uchiyama I."/>
            <person name="Ito T."/>
            <person name="Fujiyama A."/>
            <person name="Inagaki F."/>
            <person name="Takami H."/>
        </authorList>
    </citation>
    <scope>NUCLEOTIDE SEQUENCE</scope>
    <source>
        <strain evidence="1">Expedition CK06-06</strain>
    </source>
</reference>